<dbReference type="PROSITE" id="PS51892">
    <property type="entry name" value="SUBTILASE"/>
    <property type="match status" value="1"/>
</dbReference>
<evidence type="ECO:0000313" key="9">
    <source>
        <dbReference type="EMBL" id="RAY11458.1"/>
    </source>
</evidence>
<feature type="active site" description="Charge relay system" evidence="5">
    <location>
        <position position="127"/>
    </location>
</feature>
<dbReference type="InterPro" id="IPR023827">
    <property type="entry name" value="Peptidase_S8_Asp-AS"/>
</dbReference>
<feature type="domain" description="Peptidase S8/S53" evidence="8">
    <location>
        <begin position="87"/>
        <end position="322"/>
    </location>
</feature>
<dbReference type="EMBL" id="QLYX01000018">
    <property type="protein sequence ID" value="RAY11458.1"/>
    <property type="molecule type" value="Genomic_DNA"/>
</dbReference>
<keyword evidence="10" id="KW-1185">Reference proteome</keyword>
<dbReference type="PANTHER" id="PTHR43806:SF11">
    <property type="entry name" value="CEREVISIN-RELATED"/>
    <property type="match status" value="1"/>
</dbReference>
<evidence type="ECO:0000256" key="4">
    <source>
        <dbReference type="ARBA" id="ARBA00022825"/>
    </source>
</evidence>
<reference evidence="9 10" key="1">
    <citation type="submission" date="2018-06" db="EMBL/GenBank/DDBJ databases">
        <title>Actinomadura craniellae sp. nov. isolated from marine sponge Craniella sp.</title>
        <authorList>
            <person name="Li L."/>
            <person name="Xu Q.H."/>
            <person name="Lin H.W."/>
            <person name="Lu Y.H."/>
        </authorList>
    </citation>
    <scope>NUCLEOTIDE SEQUENCE [LARGE SCALE GENOMIC DNA]</scope>
    <source>
        <strain evidence="9 10">LHW63021</strain>
    </source>
</reference>
<evidence type="ECO:0000259" key="8">
    <source>
        <dbReference type="Pfam" id="PF00082"/>
    </source>
</evidence>
<keyword evidence="7" id="KW-0812">Transmembrane</keyword>
<dbReference type="Gene3D" id="3.40.50.200">
    <property type="entry name" value="Peptidase S8/S53 domain"/>
    <property type="match status" value="1"/>
</dbReference>
<dbReference type="PRINTS" id="PR00723">
    <property type="entry name" value="SUBTILISIN"/>
</dbReference>
<dbReference type="Proteomes" id="UP000251891">
    <property type="component" value="Unassembled WGS sequence"/>
</dbReference>
<gene>
    <name evidence="9" type="ORF">DPM19_29555</name>
</gene>
<keyword evidence="7" id="KW-1133">Transmembrane helix</keyword>
<keyword evidence="7" id="KW-0472">Membrane</keyword>
<evidence type="ECO:0000256" key="1">
    <source>
        <dbReference type="ARBA" id="ARBA00011073"/>
    </source>
</evidence>
<evidence type="ECO:0000256" key="7">
    <source>
        <dbReference type="SAM" id="Phobius"/>
    </source>
</evidence>
<dbReference type="InterPro" id="IPR036852">
    <property type="entry name" value="Peptidase_S8/S53_dom_sf"/>
</dbReference>
<sequence>MPCSVSSTPEMADDARRRFRADGSRGMRVARSAVVIGCMAVLVQTASPVTAGAAPLCTPPKGSPRVEGESWAQRRLGFQRAWALTRGKGVTVAVIDSGVQPDHPMLAGRITEFVDLTGTGKRDCVGHGTGVAALAGGRDLAAAGVPLSGVAPEARLIVIKQQDADSDRAGGARLAKAIRTAADRRAKVINISITTGNSPELAQAVQYAQARDALIVTAAGNLDGDGRSAGPAYPASYPGVLSVASLGPAGAVAGTSDTVTRADVGAPGAAVPTAWTGGYHPGAEGTSFAAAYVSGTAALVRSYHPELDHRQILHRIRVTADGNVGQGSGRGMINPVAAVTAVISGEGPAGPPGGRVELAAPAPADHRTRGIALAVTGTALLLAGIAALGGIFVPMGRRRGWRPSRAAPVTANTAVSEEGDDEPQARPVGTIGA</sequence>
<dbReference type="Pfam" id="PF00082">
    <property type="entry name" value="Peptidase_S8"/>
    <property type="match status" value="1"/>
</dbReference>
<keyword evidence="2 5" id="KW-0645">Protease</keyword>
<feature type="region of interest" description="Disordered" evidence="6">
    <location>
        <begin position="402"/>
        <end position="433"/>
    </location>
</feature>
<feature type="active site" description="Charge relay system" evidence="5">
    <location>
        <position position="287"/>
    </location>
</feature>
<evidence type="ECO:0000256" key="6">
    <source>
        <dbReference type="SAM" id="MobiDB-lite"/>
    </source>
</evidence>
<dbReference type="GO" id="GO:0006508">
    <property type="term" value="P:proteolysis"/>
    <property type="evidence" value="ECO:0007669"/>
    <property type="project" value="UniProtKB-KW"/>
</dbReference>
<dbReference type="InterPro" id="IPR050131">
    <property type="entry name" value="Peptidase_S8_subtilisin-like"/>
</dbReference>
<dbReference type="GO" id="GO:0004252">
    <property type="term" value="F:serine-type endopeptidase activity"/>
    <property type="evidence" value="ECO:0007669"/>
    <property type="project" value="UniProtKB-UniRule"/>
</dbReference>
<evidence type="ECO:0000256" key="5">
    <source>
        <dbReference type="PROSITE-ProRule" id="PRU01240"/>
    </source>
</evidence>
<comment type="similarity">
    <text evidence="1 5">Belongs to the peptidase S8 family.</text>
</comment>
<dbReference type="PANTHER" id="PTHR43806">
    <property type="entry name" value="PEPTIDASE S8"/>
    <property type="match status" value="1"/>
</dbReference>
<name>A0A365GXG5_9ACTN</name>
<evidence type="ECO:0000256" key="3">
    <source>
        <dbReference type="ARBA" id="ARBA00022801"/>
    </source>
</evidence>
<dbReference type="SUPFAM" id="SSF52743">
    <property type="entry name" value="Subtilisin-like"/>
    <property type="match status" value="1"/>
</dbReference>
<accession>A0A365GXG5</accession>
<feature type="active site" description="Charge relay system" evidence="5">
    <location>
        <position position="96"/>
    </location>
</feature>
<evidence type="ECO:0000256" key="2">
    <source>
        <dbReference type="ARBA" id="ARBA00022670"/>
    </source>
</evidence>
<proteinExistence type="inferred from homology"/>
<dbReference type="InterPro" id="IPR000209">
    <property type="entry name" value="Peptidase_S8/S53_dom"/>
</dbReference>
<dbReference type="AlphaFoldDB" id="A0A365GXG5"/>
<keyword evidence="3 5" id="KW-0378">Hydrolase</keyword>
<evidence type="ECO:0000313" key="10">
    <source>
        <dbReference type="Proteomes" id="UP000251891"/>
    </source>
</evidence>
<protein>
    <recommendedName>
        <fullName evidence="8">Peptidase S8/S53 domain-containing protein</fullName>
    </recommendedName>
</protein>
<organism evidence="9 10">
    <name type="scientific">Actinomadura craniellae</name>
    <dbReference type="NCBI Taxonomy" id="2231787"/>
    <lineage>
        <taxon>Bacteria</taxon>
        <taxon>Bacillati</taxon>
        <taxon>Actinomycetota</taxon>
        <taxon>Actinomycetes</taxon>
        <taxon>Streptosporangiales</taxon>
        <taxon>Thermomonosporaceae</taxon>
        <taxon>Actinomadura</taxon>
    </lineage>
</organism>
<comment type="caution">
    <text evidence="9">The sequence shown here is derived from an EMBL/GenBank/DDBJ whole genome shotgun (WGS) entry which is preliminary data.</text>
</comment>
<dbReference type="InterPro" id="IPR015500">
    <property type="entry name" value="Peptidase_S8_subtilisin-rel"/>
</dbReference>
<feature type="transmembrane region" description="Helical" evidence="7">
    <location>
        <begin position="371"/>
        <end position="395"/>
    </location>
</feature>
<keyword evidence="4 5" id="KW-0720">Serine protease</keyword>
<dbReference type="PROSITE" id="PS00136">
    <property type="entry name" value="SUBTILASE_ASP"/>
    <property type="match status" value="1"/>
</dbReference>